<reference evidence="2 3" key="1">
    <citation type="journal article" date="2013" name="PLoS Genet.">
        <title>Genomic mechanisms accounting for the adaptation to parasitism in nematode-trapping fungi.</title>
        <authorList>
            <person name="Meerupati T."/>
            <person name="Andersson K.M."/>
            <person name="Friman E."/>
            <person name="Kumar D."/>
            <person name="Tunlid A."/>
            <person name="Ahren D."/>
        </authorList>
    </citation>
    <scope>NUCLEOTIDE SEQUENCE [LARGE SCALE GENOMIC DNA]</scope>
    <source>
        <strain evidence="2 3">CBS 200.50</strain>
    </source>
</reference>
<dbReference type="OMA" id="KVEDEMW"/>
<comment type="caution">
    <text evidence="2">The sequence shown here is derived from an EMBL/GenBank/DDBJ whole genome shotgun (WGS) entry which is preliminary data.</text>
</comment>
<evidence type="ECO:0000313" key="2">
    <source>
        <dbReference type="EMBL" id="EPS35997.1"/>
    </source>
</evidence>
<dbReference type="InterPro" id="IPR038212">
    <property type="entry name" value="TF_EnY2_sf"/>
</dbReference>
<dbReference type="OrthoDB" id="6221744at2759"/>
<dbReference type="GO" id="GO:0000124">
    <property type="term" value="C:SAGA complex"/>
    <property type="evidence" value="ECO:0007669"/>
    <property type="project" value="InterPro"/>
</dbReference>
<keyword evidence="3" id="KW-1185">Reference proteome</keyword>
<proteinExistence type="predicted"/>
<dbReference type="Proteomes" id="UP000015100">
    <property type="component" value="Unassembled WGS sequence"/>
</dbReference>
<dbReference type="Pfam" id="PF10163">
    <property type="entry name" value="EnY2"/>
    <property type="match status" value="1"/>
</dbReference>
<organism evidence="2 3">
    <name type="scientific">Dactylellina haptotyla (strain CBS 200.50)</name>
    <name type="common">Nematode-trapping fungus</name>
    <name type="synonym">Monacrosporium haptotylum</name>
    <dbReference type="NCBI Taxonomy" id="1284197"/>
    <lineage>
        <taxon>Eukaryota</taxon>
        <taxon>Fungi</taxon>
        <taxon>Dikarya</taxon>
        <taxon>Ascomycota</taxon>
        <taxon>Pezizomycotina</taxon>
        <taxon>Orbiliomycetes</taxon>
        <taxon>Orbiliales</taxon>
        <taxon>Orbiliaceae</taxon>
        <taxon>Dactylellina</taxon>
    </lineage>
</organism>
<evidence type="ECO:0000256" key="1">
    <source>
        <dbReference type="SAM" id="MobiDB-lite"/>
    </source>
</evidence>
<dbReference type="InterPro" id="IPR018783">
    <property type="entry name" value="TF_ENY2"/>
</dbReference>
<dbReference type="HOGENOM" id="CLU_145530_0_0_1"/>
<evidence type="ECO:0008006" key="4">
    <source>
        <dbReference type="Google" id="ProtNLM"/>
    </source>
</evidence>
<name>S8BL73_DACHA</name>
<dbReference type="GO" id="GO:0006406">
    <property type="term" value="P:mRNA export from nucleus"/>
    <property type="evidence" value="ECO:0007669"/>
    <property type="project" value="InterPro"/>
</dbReference>
<dbReference type="Gene3D" id="1.10.246.140">
    <property type="match status" value="1"/>
</dbReference>
<gene>
    <name evidence="2" type="ORF">H072_10440</name>
</gene>
<evidence type="ECO:0000313" key="3">
    <source>
        <dbReference type="Proteomes" id="UP000015100"/>
    </source>
</evidence>
<dbReference type="AlphaFoldDB" id="S8BL73"/>
<reference evidence="3" key="2">
    <citation type="submission" date="2013-04" db="EMBL/GenBank/DDBJ databases">
        <title>Genomic mechanisms accounting for the adaptation to parasitism in nematode-trapping fungi.</title>
        <authorList>
            <person name="Ahren D.G."/>
        </authorList>
    </citation>
    <scope>NUCLEOTIDE SEQUENCE [LARGE SCALE GENOMIC DNA]</scope>
    <source>
        <strain evidence="3">CBS 200.50</strain>
    </source>
</reference>
<feature type="compositionally biased region" description="Polar residues" evidence="1">
    <location>
        <begin position="53"/>
        <end position="64"/>
    </location>
</feature>
<dbReference type="GO" id="GO:0003713">
    <property type="term" value="F:transcription coactivator activity"/>
    <property type="evidence" value="ECO:0007669"/>
    <property type="project" value="InterPro"/>
</dbReference>
<feature type="region of interest" description="Disordered" evidence="1">
    <location>
        <begin position="48"/>
        <end position="72"/>
    </location>
</feature>
<protein>
    <recommendedName>
        <fullName evidence="4">Transcription and mRNA export factor SUS1</fullName>
    </recommendedName>
</protein>
<sequence length="113" mass="12936">MAPQVPLQTQVNLKLVERGQRQRLLDHLIEQLHISGWYEDTRRAASRAIYAHQNGQDQGGQQAPATDANGEPISDFHQVLHQVEEEMWGKVPVEVQREMYQRISAVLEGILKK</sequence>
<dbReference type="EMBL" id="AQGS01000985">
    <property type="protein sequence ID" value="EPS35997.1"/>
    <property type="molecule type" value="Genomic_DNA"/>
</dbReference>
<dbReference type="GO" id="GO:0005643">
    <property type="term" value="C:nuclear pore"/>
    <property type="evidence" value="ECO:0007669"/>
    <property type="project" value="InterPro"/>
</dbReference>
<accession>S8BL73</accession>